<feature type="compositionally biased region" description="Basic residues" evidence="2">
    <location>
        <begin position="51"/>
        <end position="61"/>
    </location>
</feature>
<sequence>MDEPSSSSSSFSFSSSILLSRSPAIDRHNPIITDSRRSLPSPTHIPPRVTTKPHHHKKKNKNINTITITTPPTNNNKEKIIPTKENEKRADKSARKPDVGKNVRISPSSSTRYLLNESVLFEDLSNFGSARKIFSTEKPKDDDVKVVVLRVSLHCRGCERKMRKHLSRMQGVTSFDIDFTAKKVTVAGNITPLEVFSSISKVKYAQLWSPNLTSSSTSSSPINLNLMSNSEFKNVFKGSSSVG</sequence>
<gene>
    <name evidence="4" type="ORF">SHERM_03532</name>
</gene>
<dbReference type="Pfam" id="PF00403">
    <property type="entry name" value="HMA"/>
    <property type="match status" value="1"/>
</dbReference>
<dbReference type="Proteomes" id="UP001153555">
    <property type="component" value="Unassembled WGS sequence"/>
</dbReference>
<comment type="subcellular location">
    <subcellularLocation>
        <location evidence="1">Membrane</location>
        <topology evidence="1">Peripheral membrane protein</topology>
    </subcellularLocation>
</comment>
<dbReference type="Gene3D" id="3.30.70.100">
    <property type="match status" value="1"/>
</dbReference>
<evidence type="ECO:0000256" key="1">
    <source>
        <dbReference type="ARBA" id="ARBA00004170"/>
    </source>
</evidence>
<organism evidence="4 5">
    <name type="scientific">Striga hermonthica</name>
    <name type="common">Purple witchweed</name>
    <name type="synonym">Buchnera hermonthica</name>
    <dbReference type="NCBI Taxonomy" id="68872"/>
    <lineage>
        <taxon>Eukaryota</taxon>
        <taxon>Viridiplantae</taxon>
        <taxon>Streptophyta</taxon>
        <taxon>Embryophyta</taxon>
        <taxon>Tracheophyta</taxon>
        <taxon>Spermatophyta</taxon>
        <taxon>Magnoliopsida</taxon>
        <taxon>eudicotyledons</taxon>
        <taxon>Gunneridae</taxon>
        <taxon>Pentapetalae</taxon>
        <taxon>asterids</taxon>
        <taxon>lamiids</taxon>
        <taxon>Lamiales</taxon>
        <taxon>Orobanchaceae</taxon>
        <taxon>Buchnereae</taxon>
        <taxon>Striga</taxon>
    </lineage>
</organism>
<feature type="compositionally biased region" description="Basic and acidic residues" evidence="2">
    <location>
        <begin position="24"/>
        <end position="37"/>
    </location>
</feature>
<feature type="compositionally biased region" description="Low complexity" evidence="2">
    <location>
        <begin position="1"/>
        <end position="22"/>
    </location>
</feature>
<name>A0A9N7RMR5_STRHE</name>
<dbReference type="CDD" id="cd00371">
    <property type="entry name" value="HMA"/>
    <property type="match status" value="1"/>
</dbReference>
<dbReference type="SUPFAM" id="SSF55008">
    <property type="entry name" value="HMA, heavy metal-associated domain"/>
    <property type="match status" value="1"/>
</dbReference>
<dbReference type="GO" id="GO:0016020">
    <property type="term" value="C:membrane"/>
    <property type="evidence" value="ECO:0007669"/>
    <property type="project" value="UniProtKB-SubCell"/>
</dbReference>
<keyword evidence="5" id="KW-1185">Reference proteome</keyword>
<dbReference type="InterPro" id="IPR006121">
    <property type="entry name" value="HMA_dom"/>
</dbReference>
<evidence type="ECO:0000313" key="4">
    <source>
        <dbReference type="EMBL" id="CAA0836443.1"/>
    </source>
</evidence>
<evidence type="ECO:0000313" key="5">
    <source>
        <dbReference type="Proteomes" id="UP001153555"/>
    </source>
</evidence>
<evidence type="ECO:0000259" key="3">
    <source>
        <dbReference type="PROSITE" id="PS50846"/>
    </source>
</evidence>
<dbReference type="EMBL" id="CACSLK010030184">
    <property type="protein sequence ID" value="CAA0836443.1"/>
    <property type="molecule type" value="Genomic_DNA"/>
</dbReference>
<dbReference type="PANTHER" id="PTHR46119">
    <property type="entry name" value="OS08G0405700 PROTEIN"/>
    <property type="match status" value="1"/>
</dbReference>
<feature type="region of interest" description="Disordered" evidence="2">
    <location>
        <begin position="1"/>
        <end position="104"/>
    </location>
</feature>
<feature type="compositionally biased region" description="Low complexity" evidence="2">
    <location>
        <begin position="62"/>
        <end position="75"/>
    </location>
</feature>
<dbReference type="PROSITE" id="PS50846">
    <property type="entry name" value="HMA_2"/>
    <property type="match status" value="1"/>
</dbReference>
<feature type="compositionally biased region" description="Basic and acidic residues" evidence="2">
    <location>
        <begin position="76"/>
        <end position="101"/>
    </location>
</feature>
<dbReference type="InterPro" id="IPR036163">
    <property type="entry name" value="HMA_dom_sf"/>
</dbReference>
<comment type="caution">
    <text evidence="4">The sequence shown here is derived from an EMBL/GenBank/DDBJ whole genome shotgun (WGS) entry which is preliminary data.</text>
</comment>
<evidence type="ECO:0000256" key="2">
    <source>
        <dbReference type="SAM" id="MobiDB-lite"/>
    </source>
</evidence>
<dbReference type="GO" id="GO:0046872">
    <property type="term" value="F:metal ion binding"/>
    <property type="evidence" value="ECO:0007669"/>
    <property type="project" value="InterPro"/>
</dbReference>
<dbReference type="InterPro" id="IPR044526">
    <property type="entry name" value="NAKR1-3"/>
</dbReference>
<dbReference type="OrthoDB" id="689350at2759"/>
<dbReference type="GO" id="GO:0009626">
    <property type="term" value="P:plant-type hypersensitive response"/>
    <property type="evidence" value="ECO:0007669"/>
    <property type="project" value="UniProtKB-KW"/>
</dbReference>
<dbReference type="PANTHER" id="PTHR46119:SF15">
    <property type="entry name" value="PROTEIN SODIUM POTASSIUM ROOT DEFECTIVE 2"/>
    <property type="match status" value="1"/>
</dbReference>
<feature type="domain" description="HMA" evidence="3">
    <location>
        <begin position="144"/>
        <end position="207"/>
    </location>
</feature>
<proteinExistence type="predicted"/>
<dbReference type="AlphaFoldDB" id="A0A9N7RMR5"/>
<protein>
    <submittedName>
        <fullName evidence="4">Chloroplast-targeted copper chaperone protein</fullName>
    </submittedName>
</protein>
<reference evidence="4" key="1">
    <citation type="submission" date="2019-12" db="EMBL/GenBank/DDBJ databases">
        <authorList>
            <person name="Scholes J."/>
        </authorList>
    </citation>
    <scope>NUCLEOTIDE SEQUENCE</scope>
</reference>
<accession>A0A9N7RMR5</accession>